<evidence type="ECO:0000256" key="3">
    <source>
        <dbReference type="ARBA" id="ARBA00023004"/>
    </source>
</evidence>
<accession>A0ABM4GUE2</accession>
<sequence>MTTHSLFFGGTETTSTALRYGLLILLKYPEMDTFVIPLLVSAHRDPTQFKDPECFNPTNFLNDQGKQTCLGAGLAPTSPPFYCGSACSLRGATPTQTSPRSALAWAKCPQPYSSTSWPAKVRFSSAHWLSDLLTLFGP</sequence>
<dbReference type="Pfam" id="PF00067">
    <property type="entry name" value="p450"/>
    <property type="match status" value="2"/>
</dbReference>
<protein>
    <submittedName>
        <fullName evidence="5 6">Cytochrome P450 2A6-like</fullName>
    </submittedName>
</protein>
<organism evidence="4 5">
    <name type="scientific">Odocoileus virginianus</name>
    <name type="common">White-tailed deer</name>
    <dbReference type="NCBI Taxonomy" id="9874"/>
    <lineage>
        <taxon>Eukaryota</taxon>
        <taxon>Metazoa</taxon>
        <taxon>Chordata</taxon>
        <taxon>Craniata</taxon>
        <taxon>Vertebrata</taxon>
        <taxon>Euteleostomi</taxon>
        <taxon>Mammalia</taxon>
        <taxon>Eutheria</taxon>
        <taxon>Laurasiatheria</taxon>
        <taxon>Artiodactyla</taxon>
        <taxon>Ruminantia</taxon>
        <taxon>Pecora</taxon>
        <taxon>Cervidae</taxon>
        <taxon>Odocoileinae</taxon>
        <taxon>Odocoileus</taxon>
    </lineage>
</organism>
<proteinExistence type="inferred from homology"/>
<reference evidence="4" key="1">
    <citation type="journal article" date="2022" name="J. Hered.">
        <title>A De Novo Chromosome-Level Genome Assembly of the White-Tailed Deer, Odocoileus Virginianus.</title>
        <authorList>
            <person name="London E.W."/>
            <person name="Roca A.L."/>
            <person name="Novakofski J.E."/>
            <person name="Mateus-Pinilla N.E."/>
        </authorList>
    </citation>
    <scope>NUCLEOTIDE SEQUENCE [LARGE SCALE GENOMIC DNA]</scope>
</reference>
<dbReference type="SUPFAM" id="SSF48264">
    <property type="entry name" value="Cytochrome P450"/>
    <property type="match status" value="1"/>
</dbReference>
<dbReference type="RefSeq" id="XP_070306947.1">
    <property type="nucleotide sequence ID" value="XM_070450846.1"/>
</dbReference>
<dbReference type="GeneID" id="110144036"/>
<evidence type="ECO:0000256" key="1">
    <source>
        <dbReference type="ARBA" id="ARBA00010617"/>
    </source>
</evidence>
<dbReference type="PANTHER" id="PTHR24300:SF84">
    <property type="entry name" value="CYTOCHROME P450, FAMILY 2, SUBFAMILY T, POLYPEPTIDE 4"/>
    <property type="match status" value="1"/>
</dbReference>
<keyword evidence="4" id="KW-1185">Reference proteome</keyword>
<evidence type="ECO:0000313" key="4">
    <source>
        <dbReference type="Proteomes" id="UP001652640"/>
    </source>
</evidence>
<dbReference type="InterPro" id="IPR050182">
    <property type="entry name" value="Cytochrome_P450_fam2"/>
</dbReference>
<dbReference type="Gene3D" id="1.10.630.10">
    <property type="entry name" value="Cytochrome P450"/>
    <property type="match status" value="1"/>
</dbReference>
<keyword evidence="2" id="KW-0479">Metal-binding</keyword>
<comment type="similarity">
    <text evidence="1">Belongs to the cytochrome P450 family.</text>
</comment>
<evidence type="ECO:0000313" key="6">
    <source>
        <dbReference type="RefSeq" id="XP_070306947.1"/>
    </source>
</evidence>
<evidence type="ECO:0000256" key="2">
    <source>
        <dbReference type="ARBA" id="ARBA00022723"/>
    </source>
</evidence>
<dbReference type="Proteomes" id="UP001652640">
    <property type="component" value="Chromosome 20"/>
</dbReference>
<gene>
    <name evidence="5 6" type="primary">LOC110144036</name>
</gene>
<dbReference type="InterPro" id="IPR001128">
    <property type="entry name" value="Cyt_P450"/>
</dbReference>
<name>A0ABM4GUE2_ODOVR</name>
<evidence type="ECO:0000313" key="5">
    <source>
        <dbReference type="RefSeq" id="XP_070306946.1"/>
    </source>
</evidence>
<keyword evidence="3" id="KW-0408">Iron</keyword>
<reference evidence="5 6" key="2">
    <citation type="submission" date="2025-05" db="UniProtKB">
        <authorList>
            <consortium name="RefSeq"/>
        </authorList>
    </citation>
    <scope>IDENTIFICATION</scope>
    <source>
        <tissue evidence="5 6">Tongue muscle</tissue>
    </source>
</reference>
<dbReference type="PANTHER" id="PTHR24300">
    <property type="entry name" value="CYTOCHROME P450 508A4-RELATED"/>
    <property type="match status" value="1"/>
</dbReference>
<dbReference type="RefSeq" id="XP_070306946.1">
    <property type="nucleotide sequence ID" value="XM_070450845.1"/>
</dbReference>
<dbReference type="InterPro" id="IPR036396">
    <property type="entry name" value="Cyt_P450_sf"/>
</dbReference>